<keyword evidence="3" id="KW-0804">Transcription</keyword>
<dbReference type="CDD" id="cd06170">
    <property type="entry name" value="LuxR_C_like"/>
    <property type="match status" value="1"/>
</dbReference>
<evidence type="ECO:0000256" key="3">
    <source>
        <dbReference type="ARBA" id="ARBA00023163"/>
    </source>
</evidence>
<evidence type="ECO:0000313" key="6">
    <source>
        <dbReference type="EMBL" id="RVW10459.1"/>
    </source>
</evidence>
<proteinExistence type="predicted"/>
<evidence type="ECO:0000256" key="4">
    <source>
        <dbReference type="SAM" id="MobiDB-lite"/>
    </source>
</evidence>
<keyword evidence="7" id="KW-1185">Reference proteome</keyword>
<name>A0A3S3AHW2_9NOCA</name>
<dbReference type="Gene3D" id="1.10.10.10">
    <property type="entry name" value="Winged helix-like DNA-binding domain superfamily/Winged helix DNA-binding domain"/>
    <property type="match status" value="1"/>
</dbReference>
<dbReference type="PROSITE" id="PS50043">
    <property type="entry name" value="HTH_LUXR_2"/>
    <property type="match status" value="1"/>
</dbReference>
<evidence type="ECO:0000259" key="5">
    <source>
        <dbReference type="PROSITE" id="PS50043"/>
    </source>
</evidence>
<dbReference type="InterPro" id="IPR036388">
    <property type="entry name" value="WH-like_DNA-bd_sf"/>
</dbReference>
<dbReference type="PANTHER" id="PTHR44688:SF16">
    <property type="entry name" value="DNA-BINDING TRANSCRIPTIONAL ACTIVATOR DEVR_DOSR"/>
    <property type="match status" value="1"/>
</dbReference>
<gene>
    <name evidence="6" type="ORF">EGT67_04640</name>
</gene>
<dbReference type="Gene3D" id="3.30.450.40">
    <property type="match status" value="1"/>
</dbReference>
<keyword evidence="1" id="KW-0805">Transcription regulation</keyword>
<dbReference type="InterPro" id="IPR029016">
    <property type="entry name" value="GAF-like_dom_sf"/>
</dbReference>
<protein>
    <submittedName>
        <fullName evidence="6">LuxR family transcriptional regulator</fullName>
    </submittedName>
</protein>
<dbReference type="SUPFAM" id="SSF46894">
    <property type="entry name" value="C-terminal effector domain of the bipartite response regulators"/>
    <property type="match status" value="1"/>
</dbReference>
<keyword evidence="2" id="KW-0238">DNA-binding</keyword>
<comment type="caution">
    <text evidence="6">The sequence shown here is derived from an EMBL/GenBank/DDBJ whole genome shotgun (WGS) entry which is preliminary data.</text>
</comment>
<dbReference type="GO" id="GO:0006355">
    <property type="term" value="P:regulation of DNA-templated transcription"/>
    <property type="evidence" value="ECO:0007669"/>
    <property type="project" value="InterPro"/>
</dbReference>
<feature type="domain" description="HTH luxR-type" evidence="5">
    <location>
        <begin position="330"/>
        <end position="396"/>
    </location>
</feature>
<reference evidence="6 7" key="1">
    <citation type="submission" date="2018-11" db="EMBL/GenBank/DDBJ databases">
        <title>Rhodococcus spongicola sp. nov. and Rhodococcus xishaensis sp. nov. from marine sponges.</title>
        <authorList>
            <person name="Li L."/>
            <person name="Lin H.W."/>
        </authorList>
    </citation>
    <scope>NUCLEOTIDE SEQUENCE [LARGE SCALE GENOMIC DNA]</scope>
    <source>
        <strain evidence="6 7">CCTCC AB2014297</strain>
    </source>
</reference>
<sequence length="414" mass="44014">MSWPEASPGCSGGRYPSAPGSSDPRLLGVHKFRPVGHTSGMTTYQAGSARDRVSSLARAGLPWTEFGEQALEVLTKAVPFDSACFGTIDPTTTLVTGSVKAGLPEPCEAEFARHEYIEDDVSLFADLARRSVDVSVLHEETGGDPRRSSRFRELFEPTFGLGHEMRVMLRTGGAVWGALAIYRRAGASGFSPAEADFLGGLSGQLALGIRAGLIADALPGHEIADTESGPAVLTFDHDNALSQATLAAQVRVDELGGSMWGELPQSVLATVSATRALIAGRTGTVPRMRVRSRTGEWLAVHGAPLAGRDGCPSQIVVTIERAGAPEVVPLVVAAFGLTPRERDVVDGVLRGATTAEIAKGLHLSPYTVQDHLKTVFDKAGVSSRRELTARVYFDHYAPRKDCRLGPSGWFVQDA</sequence>
<dbReference type="Proteomes" id="UP000286208">
    <property type="component" value="Unassembled WGS sequence"/>
</dbReference>
<evidence type="ECO:0000256" key="1">
    <source>
        <dbReference type="ARBA" id="ARBA00023015"/>
    </source>
</evidence>
<dbReference type="SMART" id="SM00421">
    <property type="entry name" value="HTH_LUXR"/>
    <property type="match status" value="1"/>
</dbReference>
<dbReference type="SUPFAM" id="SSF55781">
    <property type="entry name" value="GAF domain-like"/>
    <property type="match status" value="1"/>
</dbReference>
<evidence type="ECO:0000313" key="7">
    <source>
        <dbReference type="Proteomes" id="UP000286208"/>
    </source>
</evidence>
<dbReference type="OrthoDB" id="9815744at2"/>
<dbReference type="PRINTS" id="PR00038">
    <property type="entry name" value="HTHLUXR"/>
</dbReference>
<dbReference type="EMBL" id="RKLP01000002">
    <property type="protein sequence ID" value="RVW10459.1"/>
    <property type="molecule type" value="Genomic_DNA"/>
</dbReference>
<organism evidence="6 7">
    <name type="scientific">Prescottella agglutinans</name>
    <dbReference type="NCBI Taxonomy" id="1644129"/>
    <lineage>
        <taxon>Bacteria</taxon>
        <taxon>Bacillati</taxon>
        <taxon>Actinomycetota</taxon>
        <taxon>Actinomycetes</taxon>
        <taxon>Mycobacteriales</taxon>
        <taxon>Nocardiaceae</taxon>
        <taxon>Prescottella</taxon>
    </lineage>
</organism>
<dbReference type="InterPro" id="IPR000792">
    <property type="entry name" value="Tscrpt_reg_LuxR_C"/>
</dbReference>
<dbReference type="InterPro" id="IPR016032">
    <property type="entry name" value="Sig_transdc_resp-reg_C-effctor"/>
</dbReference>
<dbReference type="PANTHER" id="PTHR44688">
    <property type="entry name" value="DNA-BINDING TRANSCRIPTIONAL ACTIVATOR DEVR_DOSR"/>
    <property type="match status" value="1"/>
</dbReference>
<dbReference type="Pfam" id="PF00196">
    <property type="entry name" value="GerE"/>
    <property type="match status" value="1"/>
</dbReference>
<evidence type="ECO:0000256" key="2">
    <source>
        <dbReference type="ARBA" id="ARBA00023125"/>
    </source>
</evidence>
<dbReference type="GO" id="GO:0003677">
    <property type="term" value="F:DNA binding"/>
    <property type="evidence" value="ECO:0007669"/>
    <property type="project" value="UniProtKB-KW"/>
</dbReference>
<accession>A0A3S3AHW2</accession>
<feature type="region of interest" description="Disordered" evidence="4">
    <location>
        <begin position="1"/>
        <end position="23"/>
    </location>
</feature>
<dbReference type="AlphaFoldDB" id="A0A3S3AHW2"/>